<dbReference type="AlphaFoldDB" id="A0A1G9ZNW1"/>
<keyword evidence="4 6" id="KW-1133">Transmembrane helix</keyword>
<keyword evidence="2" id="KW-1003">Cell membrane</keyword>
<dbReference type="RefSeq" id="WP_090839651.1">
    <property type="nucleotide sequence ID" value="NZ_FNIL01000001.1"/>
</dbReference>
<dbReference type="OrthoDB" id="3176438at2"/>
<dbReference type="InterPro" id="IPR005538">
    <property type="entry name" value="LrgA/CidA"/>
</dbReference>
<keyword evidence="5 6" id="KW-0472">Membrane</keyword>
<dbReference type="PANTHER" id="PTHR33931">
    <property type="entry name" value="HOLIN-LIKE PROTEIN CIDA-RELATED"/>
    <property type="match status" value="1"/>
</dbReference>
<name>A0A1G9ZNW1_9BACI</name>
<proteinExistence type="predicted"/>
<keyword evidence="3 6" id="KW-0812">Transmembrane</keyword>
<evidence type="ECO:0000256" key="3">
    <source>
        <dbReference type="ARBA" id="ARBA00022692"/>
    </source>
</evidence>
<feature type="transmembrane region" description="Helical" evidence="6">
    <location>
        <begin position="5"/>
        <end position="25"/>
    </location>
</feature>
<evidence type="ECO:0000256" key="6">
    <source>
        <dbReference type="SAM" id="Phobius"/>
    </source>
</evidence>
<evidence type="ECO:0000313" key="8">
    <source>
        <dbReference type="Proteomes" id="UP000198778"/>
    </source>
</evidence>
<evidence type="ECO:0000313" key="7">
    <source>
        <dbReference type="EMBL" id="SDN22787.1"/>
    </source>
</evidence>
<dbReference type="Pfam" id="PF03788">
    <property type="entry name" value="LrgA"/>
    <property type="match status" value="1"/>
</dbReference>
<feature type="transmembrane region" description="Helical" evidence="6">
    <location>
        <begin position="63"/>
        <end position="82"/>
    </location>
</feature>
<dbReference type="EMBL" id="FNIL01000001">
    <property type="protein sequence ID" value="SDN22787.1"/>
    <property type="molecule type" value="Genomic_DNA"/>
</dbReference>
<dbReference type="STRING" id="745820.SAMN04488053_101177"/>
<organism evidence="7 8">
    <name type="scientific">Alkalicoccus daliensis</name>
    <dbReference type="NCBI Taxonomy" id="745820"/>
    <lineage>
        <taxon>Bacteria</taxon>
        <taxon>Bacillati</taxon>
        <taxon>Bacillota</taxon>
        <taxon>Bacilli</taxon>
        <taxon>Bacillales</taxon>
        <taxon>Bacillaceae</taxon>
        <taxon>Alkalicoccus</taxon>
    </lineage>
</organism>
<feature type="transmembrane region" description="Helical" evidence="6">
    <location>
        <begin position="88"/>
        <end position="108"/>
    </location>
</feature>
<protein>
    <submittedName>
        <fullName evidence="7">Holin-like protein</fullName>
    </submittedName>
</protein>
<dbReference type="Proteomes" id="UP000198778">
    <property type="component" value="Unassembled WGS sequence"/>
</dbReference>
<comment type="subcellular location">
    <subcellularLocation>
        <location evidence="1">Cell membrane</location>
        <topology evidence="1">Multi-pass membrane protein</topology>
    </subcellularLocation>
</comment>
<feature type="transmembrane region" description="Helical" evidence="6">
    <location>
        <begin position="31"/>
        <end position="51"/>
    </location>
</feature>
<sequence>MLKQVFIFIFQLCLLWSIYYAGVLLSHQFNLILPGNVTGMVMLFILLYFKILPFKWVEKTGTFAVKHLGLLFIPFCAGVVLLDGITGQSLLLLLMIITLSTIIGILTAGKSFQWLHKKGEV</sequence>
<gene>
    <name evidence="7" type="ORF">SAMN04488053_101177</name>
</gene>
<evidence type="ECO:0000256" key="4">
    <source>
        <dbReference type="ARBA" id="ARBA00022989"/>
    </source>
</evidence>
<reference evidence="8" key="1">
    <citation type="submission" date="2016-10" db="EMBL/GenBank/DDBJ databases">
        <authorList>
            <person name="Varghese N."/>
            <person name="Submissions S."/>
        </authorList>
    </citation>
    <scope>NUCLEOTIDE SEQUENCE [LARGE SCALE GENOMIC DNA]</scope>
    <source>
        <strain evidence="8">CGMCC 1.10369</strain>
    </source>
</reference>
<evidence type="ECO:0000256" key="1">
    <source>
        <dbReference type="ARBA" id="ARBA00004651"/>
    </source>
</evidence>
<dbReference type="GO" id="GO:0005886">
    <property type="term" value="C:plasma membrane"/>
    <property type="evidence" value="ECO:0007669"/>
    <property type="project" value="UniProtKB-SubCell"/>
</dbReference>
<evidence type="ECO:0000256" key="5">
    <source>
        <dbReference type="ARBA" id="ARBA00023136"/>
    </source>
</evidence>
<accession>A0A1G9ZNW1</accession>
<evidence type="ECO:0000256" key="2">
    <source>
        <dbReference type="ARBA" id="ARBA00022475"/>
    </source>
</evidence>
<dbReference type="PANTHER" id="PTHR33931:SF2">
    <property type="entry name" value="HOLIN-LIKE PROTEIN CIDA"/>
    <property type="match status" value="1"/>
</dbReference>
<keyword evidence="8" id="KW-1185">Reference proteome</keyword>